<dbReference type="PROSITE" id="PS51184">
    <property type="entry name" value="JMJC"/>
    <property type="match status" value="1"/>
</dbReference>
<dbReference type="SUPFAM" id="SSF51197">
    <property type="entry name" value="Clavaminate synthase-like"/>
    <property type="match status" value="1"/>
</dbReference>
<dbReference type="InterPro" id="IPR041667">
    <property type="entry name" value="Cupin_8"/>
</dbReference>
<accession>A0A0M0JR94</accession>
<protein>
    <submittedName>
        <fullName evidence="2">Factor inhibiting hypoxia-inducible factor 1 alpha</fullName>
    </submittedName>
</protein>
<comment type="caution">
    <text evidence="2">The sequence shown here is derived from an EMBL/GenBank/DDBJ whole genome shotgun (WGS) entry which is preliminary data.</text>
</comment>
<dbReference type="PANTHER" id="PTHR12461:SF105">
    <property type="entry name" value="HYPOXIA-INDUCIBLE FACTOR 1-ALPHA INHIBITOR"/>
    <property type="match status" value="1"/>
</dbReference>
<dbReference type="Pfam" id="PF13621">
    <property type="entry name" value="Cupin_8"/>
    <property type="match status" value="1"/>
</dbReference>
<dbReference type="PANTHER" id="PTHR12461">
    <property type="entry name" value="HYPOXIA-INDUCIBLE FACTOR 1 ALPHA INHIBITOR-RELATED"/>
    <property type="match status" value="1"/>
</dbReference>
<reference evidence="3" key="1">
    <citation type="journal article" date="2015" name="PLoS Genet.">
        <title>Genome Sequence and Transcriptome Analyses of Chrysochromulina tobin: Metabolic Tools for Enhanced Algal Fitness in the Prominent Order Prymnesiales (Haptophyceae).</title>
        <authorList>
            <person name="Hovde B.T."/>
            <person name="Deodato C.R."/>
            <person name="Hunsperger H.M."/>
            <person name="Ryken S.A."/>
            <person name="Yost W."/>
            <person name="Jha R.K."/>
            <person name="Patterson J."/>
            <person name="Monnat R.J. Jr."/>
            <person name="Barlow S.B."/>
            <person name="Starkenburg S.R."/>
            <person name="Cattolico R.A."/>
        </authorList>
    </citation>
    <scope>NUCLEOTIDE SEQUENCE</scope>
    <source>
        <strain evidence="3">CCMP291</strain>
    </source>
</reference>
<dbReference type="OrthoDB" id="263283at2759"/>
<dbReference type="InterPro" id="IPR003347">
    <property type="entry name" value="JmjC_dom"/>
</dbReference>
<keyword evidence="3" id="KW-1185">Reference proteome</keyword>
<proteinExistence type="predicted"/>
<feature type="domain" description="JmjC" evidence="1">
    <location>
        <begin position="59"/>
        <end position="211"/>
    </location>
</feature>
<dbReference type="EMBL" id="JWZX01002508">
    <property type="protein sequence ID" value="KOO28832.1"/>
    <property type="molecule type" value="Genomic_DNA"/>
</dbReference>
<evidence type="ECO:0000313" key="2">
    <source>
        <dbReference type="EMBL" id="KOO28832.1"/>
    </source>
</evidence>
<dbReference type="AlphaFoldDB" id="A0A0M0JR94"/>
<evidence type="ECO:0000259" key="1">
    <source>
        <dbReference type="PROSITE" id="PS51184"/>
    </source>
</evidence>
<dbReference type="Gene3D" id="2.60.120.10">
    <property type="entry name" value="Jelly Rolls"/>
    <property type="match status" value="1"/>
</dbReference>
<organism evidence="2 3">
    <name type="scientific">Chrysochromulina tobinii</name>
    <dbReference type="NCBI Taxonomy" id="1460289"/>
    <lineage>
        <taxon>Eukaryota</taxon>
        <taxon>Haptista</taxon>
        <taxon>Haptophyta</taxon>
        <taxon>Prymnesiophyceae</taxon>
        <taxon>Prymnesiales</taxon>
        <taxon>Chrysochromulinaceae</taxon>
        <taxon>Chrysochromulina</taxon>
    </lineage>
</organism>
<dbReference type="Proteomes" id="UP000037460">
    <property type="component" value="Unassembled WGS sequence"/>
</dbReference>
<sequence>MLPSGRVRVSPSNVFVFCREEHPLCASGAFPPPSRLLEMSGDAFVERLQASSSEGSAAPEDARYYLQADVPEALLRPDDVPKLWRSVGVAQAQPLRLWASTHGASTPLHFDLAHSFLAQVCGSKRFTFFPPSALDGLYPYPRDHPLFRRSRVELSEPPSRRAERFPRFAEVAAEAEVLELNEGDVVFFPARWWHQVDTTSALSCSVGCRYV</sequence>
<dbReference type="SMART" id="SM00558">
    <property type="entry name" value="JmjC"/>
    <property type="match status" value="1"/>
</dbReference>
<dbReference type="InterPro" id="IPR014710">
    <property type="entry name" value="RmlC-like_jellyroll"/>
</dbReference>
<evidence type="ECO:0000313" key="3">
    <source>
        <dbReference type="Proteomes" id="UP000037460"/>
    </source>
</evidence>
<gene>
    <name evidence="2" type="ORF">Ctob_009604</name>
</gene>
<name>A0A0M0JR94_9EUKA</name>